<evidence type="ECO:0000256" key="1">
    <source>
        <dbReference type="SAM" id="MobiDB-lite"/>
    </source>
</evidence>
<dbReference type="InterPro" id="IPR016024">
    <property type="entry name" value="ARM-type_fold"/>
</dbReference>
<dbReference type="Proteomes" id="UP000558997">
    <property type="component" value="Unassembled WGS sequence"/>
</dbReference>
<dbReference type="AlphaFoldDB" id="A0A841DRA8"/>
<evidence type="ECO:0008006" key="4">
    <source>
        <dbReference type="Google" id="ProtNLM"/>
    </source>
</evidence>
<dbReference type="RefSeq" id="WP_184834458.1">
    <property type="nucleotide sequence ID" value="NZ_BAAAVN010000001.1"/>
</dbReference>
<proteinExistence type="predicted"/>
<organism evidence="2 3">
    <name type="scientific">Kribbella solani</name>
    <dbReference type="NCBI Taxonomy" id="236067"/>
    <lineage>
        <taxon>Bacteria</taxon>
        <taxon>Bacillati</taxon>
        <taxon>Actinomycetota</taxon>
        <taxon>Actinomycetes</taxon>
        <taxon>Propionibacteriales</taxon>
        <taxon>Kribbellaceae</taxon>
        <taxon>Kribbella</taxon>
    </lineage>
</organism>
<name>A0A841DRA8_9ACTN</name>
<sequence length="1135" mass="123715">MRLPELLRAIDGLSYAQRVRLLADRAQQLTGLLPQLGGGSSFERLLGLQVAEVTRDAAYVSRMLRDPDPAVQSRALAAVGRGVPVPDDDLRIAYDDAPAALRSRLVSLVRRQRREHLAVRLIDEHRARWGDVAATGLLDATDDATVARLLPELAYCVTPGGWRELARHHSAVVLAYATETLPAGEDRDEWWQGVGHGVTAALDIAPDAVMTLIKQAVPAHDLPAAVLDVLGPLTDQDPSGVLDLLMAPDRLGVVSRALTPAYQRRLHRYSDDELIALGRVVWPQLSSLLHALAPSRRAAIFTGVTAYVDLGQARLDNDLLDVLPHAARIEQARRMLALPVIREDAALRRNVSAYLPYAEAFALLEADVREPDAGVRSAVYQAVIRSAGLGRQPEQVVEAVEWTAERLRNDQDPVRLAALHSVAALPPTLLTTALTVPLDRLLSDALNARDTSWATRRALASLAERAVVRGAIADQAGVLEWGLQAYGRSAENMGRLRLYGLVDGLPRRRETDVYEALRPSLEAAAKRQDYRLVLTVAEAFGRRGWSLETLQDVLEQAVWSGQDNIVEEACRYWLDAPATRRDRVEQMINRDVRMARWHPVWWLVTELRTDLLDPVFTAADQLRRFDQDYSWEVPSYALRTWLPRQQARYAELLVGVARDERTPEWYRALAVKTLGRVPSAGRAALDQFLTSDDVLLQEAALAALAWTDRPDEAVPVLLAHAGDDRARVAVYAAGRAARYVRPSLLPGLLQPVLAGDAVKVTARKEVVRLLGELRAPGAGAVLTETWAGAHRDVRAAITRTASQYLLYDPAAWAVLQQAVHDSAATALALTARRAYDVPLAFRSRYADLLIAVTTRAEPEIVNAALFALPRWAPYNAAIAQVCADFITRLSDRTAVWRLATSALVTVVAASSSSLPVLLDVVSLLVRLETDPNLPNATVDRDHPAGQRLTYLVDQLTNHVSQRSANIRQLLKPVADELTASDFAHARIQLLVTALHSPADDLPALLTTVTHDPLAALTAATLLEHRLSTTEHTWTPESLLPTATSLTHQPPPPAPAPGATKAPAARSTTDSLPATTDLAADPAPGIAAGLLACAVISAAAPRAGWPPAWRDLLTALRNHPSPAVRRQALGLHTAPE</sequence>
<keyword evidence="3" id="KW-1185">Reference proteome</keyword>
<accession>A0A841DRA8</accession>
<gene>
    <name evidence="2" type="ORF">HDA44_002796</name>
</gene>
<feature type="region of interest" description="Disordered" evidence="1">
    <location>
        <begin position="1041"/>
        <end position="1077"/>
    </location>
</feature>
<evidence type="ECO:0000313" key="3">
    <source>
        <dbReference type="Proteomes" id="UP000558997"/>
    </source>
</evidence>
<reference evidence="2 3" key="1">
    <citation type="submission" date="2020-08" db="EMBL/GenBank/DDBJ databases">
        <title>Sequencing the genomes of 1000 actinobacteria strains.</title>
        <authorList>
            <person name="Klenk H.-P."/>
        </authorList>
    </citation>
    <scope>NUCLEOTIDE SEQUENCE [LARGE SCALE GENOMIC DNA]</scope>
    <source>
        <strain evidence="2 3">DSM 17294</strain>
    </source>
</reference>
<dbReference type="EMBL" id="JACHNF010000001">
    <property type="protein sequence ID" value="MBB5979455.1"/>
    <property type="molecule type" value="Genomic_DNA"/>
</dbReference>
<evidence type="ECO:0000313" key="2">
    <source>
        <dbReference type="EMBL" id="MBB5979455.1"/>
    </source>
</evidence>
<protein>
    <recommendedName>
        <fullName evidence="4">HEAT repeat domain-containing protein</fullName>
    </recommendedName>
</protein>
<dbReference type="SUPFAM" id="SSF48371">
    <property type="entry name" value="ARM repeat"/>
    <property type="match status" value="2"/>
</dbReference>
<comment type="caution">
    <text evidence="2">The sequence shown here is derived from an EMBL/GenBank/DDBJ whole genome shotgun (WGS) entry which is preliminary data.</text>
</comment>